<dbReference type="Pfam" id="PF01944">
    <property type="entry name" value="SpoIIM"/>
    <property type="match status" value="1"/>
</dbReference>
<gene>
    <name evidence="2" type="ORF">Aargi30884_05250</name>
</gene>
<protein>
    <recommendedName>
        <fullName evidence="4">Stage II sporulation protein M</fullName>
    </recommendedName>
</protein>
<dbReference type="InterPro" id="IPR002798">
    <property type="entry name" value="SpoIIM-like"/>
</dbReference>
<keyword evidence="1" id="KW-1133">Transmembrane helix</keyword>
<keyword evidence="1" id="KW-0472">Membrane</keyword>
<reference evidence="3" key="1">
    <citation type="submission" date="2019-05" db="EMBL/GenBank/DDBJ databases">
        <title>Complete genome sequencing of Absiella argi strain JCM 30884.</title>
        <authorList>
            <person name="Sakamoto M."/>
            <person name="Murakami T."/>
            <person name="Mori H."/>
        </authorList>
    </citation>
    <scope>NUCLEOTIDE SEQUENCE [LARGE SCALE GENOMIC DNA]</scope>
    <source>
        <strain evidence="3">JCM 30884</strain>
    </source>
</reference>
<accession>A0A6N4THP5</accession>
<dbReference type="EMBL" id="AP019695">
    <property type="protein sequence ID" value="BBK21622.1"/>
    <property type="molecule type" value="Genomic_DNA"/>
</dbReference>
<evidence type="ECO:0008006" key="4">
    <source>
        <dbReference type="Google" id="ProtNLM"/>
    </source>
</evidence>
<feature type="transmembrane region" description="Helical" evidence="1">
    <location>
        <begin position="133"/>
        <end position="152"/>
    </location>
</feature>
<feature type="transmembrane region" description="Helical" evidence="1">
    <location>
        <begin position="106"/>
        <end position="127"/>
    </location>
</feature>
<dbReference type="KEGG" id="aarg:Aargi30884_05250"/>
<dbReference type="Proteomes" id="UP000464754">
    <property type="component" value="Chromosome"/>
</dbReference>
<keyword evidence="1" id="KW-0812">Transmembrane</keyword>
<evidence type="ECO:0000313" key="3">
    <source>
        <dbReference type="Proteomes" id="UP000464754"/>
    </source>
</evidence>
<feature type="transmembrane region" description="Helical" evidence="1">
    <location>
        <begin position="68"/>
        <end position="94"/>
    </location>
</feature>
<proteinExistence type="predicted"/>
<name>A0A6N4THP5_9FIRM</name>
<dbReference type="AlphaFoldDB" id="A0A6N4THP5"/>
<dbReference type="RefSeq" id="WP_115714842.1">
    <property type="nucleotide sequence ID" value="NZ_AP019695.1"/>
</dbReference>
<keyword evidence="3" id="KW-1185">Reference proteome</keyword>
<sequence length="201" mass="22556">MHKKRTYHGFLKKYHNVYLYIGILVGCGIIAGSIMSSYIDVSDTQYLSSFLTTIDSNVSKYDYFVSEFFSGILFILLIFFLGTSIAGIPLISFVAFTKGLQIGFSAALFVVTYHLKGIAGIVMTLFPQVFFDLLATFLISASAIQLSMYLIYATSNREKLDFRKLTNSVLNDILICFIILLVGSYLKSTLVIECIKLFNLM</sequence>
<feature type="transmembrane region" description="Helical" evidence="1">
    <location>
        <begin position="173"/>
        <end position="198"/>
    </location>
</feature>
<organism evidence="2 3">
    <name type="scientific">Amedibacterium intestinale</name>
    <dbReference type="NCBI Taxonomy" id="2583452"/>
    <lineage>
        <taxon>Bacteria</taxon>
        <taxon>Bacillati</taxon>
        <taxon>Bacillota</taxon>
        <taxon>Erysipelotrichia</taxon>
        <taxon>Erysipelotrichales</taxon>
        <taxon>Erysipelotrichaceae</taxon>
        <taxon>Amedibacterium</taxon>
    </lineage>
</organism>
<evidence type="ECO:0000313" key="2">
    <source>
        <dbReference type="EMBL" id="BBK21622.1"/>
    </source>
</evidence>
<evidence type="ECO:0000256" key="1">
    <source>
        <dbReference type="SAM" id="Phobius"/>
    </source>
</evidence>
<dbReference type="PROSITE" id="PS51257">
    <property type="entry name" value="PROKAR_LIPOPROTEIN"/>
    <property type="match status" value="1"/>
</dbReference>
<feature type="transmembrane region" description="Helical" evidence="1">
    <location>
        <begin position="20"/>
        <end position="39"/>
    </location>
</feature>